<feature type="domain" description="FAS1" evidence="2">
    <location>
        <begin position="32"/>
        <end position="162"/>
    </location>
</feature>
<dbReference type="GO" id="GO:0050839">
    <property type="term" value="F:cell adhesion molecule binding"/>
    <property type="evidence" value="ECO:0007669"/>
    <property type="project" value="TreeGrafter"/>
</dbReference>
<dbReference type="EMBL" id="JAAIWM010000009">
    <property type="protein sequence ID" value="NEY73771.1"/>
    <property type="molecule type" value="Genomic_DNA"/>
</dbReference>
<dbReference type="SUPFAM" id="SSF82153">
    <property type="entry name" value="FAS1 domain"/>
    <property type="match status" value="1"/>
</dbReference>
<dbReference type="InterPro" id="IPR000782">
    <property type="entry name" value="FAS1_domain"/>
</dbReference>
<dbReference type="RefSeq" id="WP_204559010.1">
    <property type="nucleotide sequence ID" value="NZ_JAFBEW010000001.1"/>
</dbReference>
<evidence type="ECO:0000313" key="3">
    <source>
        <dbReference type="EMBL" id="NEY73771.1"/>
    </source>
</evidence>
<dbReference type="InterPro" id="IPR050904">
    <property type="entry name" value="Adhesion/Biosynth-related"/>
</dbReference>
<evidence type="ECO:0000256" key="1">
    <source>
        <dbReference type="SAM" id="SignalP"/>
    </source>
</evidence>
<dbReference type="Proteomes" id="UP000481043">
    <property type="component" value="Unassembled WGS sequence"/>
</dbReference>
<accession>A0A6M0QBK3</accession>
<reference evidence="3 4" key="1">
    <citation type="submission" date="2020-02" db="EMBL/GenBank/DDBJ databases">
        <title>Bacillus aquiflavi sp. nov., isolated from yellow water of strong flavor Chinese baijiu in Yibin region of China.</title>
        <authorList>
            <person name="Xie J."/>
        </authorList>
    </citation>
    <scope>NUCLEOTIDE SEQUENCE [LARGE SCALE GENOMIC DNA]</scope>
    <source>
        <strain evidence="3 4">SA4</strain>
    </source>
</reference>
<organism evidence="3 4">
    <name type="scientific">Bacillus mesophilus</name>
    <dbReference type="NCBI Taxonomy" id="1808955"/>
    <lineage>
        <taxon>Bacteria</taxon>
        <taxon>Bacillati</taxon>
        <taxon>Bacillota</taxon>
        <taxon>Bacilli</taxon>
        <taxon>Bacillales</taxon>
        <taxon>Bacillaceae</taxon>
        <taxon>Bacillus</taxon>
    </lineage>
</organism>
<dbReference type="GO" id="GO:0005615">
    <property type="term" value="C:extracellular space"/>
    <property type="evidence" value="ECO:0007669"/>
    <property type="project" value="TreeGrafter"/>
</dbReference>
<sequence>MMKKRFTLVLLMFVLMLSATNGVFAAEDTSSKKDIVETAVEAGDFTILAAALEKAGLVDTLKGAGPFTVFAPTDEAFKKLLKKLDITSDELLKRDDLKEILLYHVLSGKVLSTDLKDGMTPETLAKKTVKISLDPVKANDANVVKADIEASNGVIHVIDEVLLP</sequence>
<dbReference type="SMART" id="SM00554">
    <property type="entry name" value="FAS1"/>
    <property type="match status" value="1"/>
</dbReference>
<dbReference type="InterPro" id="IPR036378">
    <property type="entry name" value="FAS1_dom_sf"/>
</dbReference>
<dbReference type="FunFam" id="2.30.180.10:FF:000032">
    <property type="entry name" value="Fasciclin domain-containing protein, putative"/>
    <property type="match status" value="1"/>
</dbReference>
<dbReference type="PANTHER" id="PTHR10900:SF77">
    <property type="entry name" value="FI19380P1"/>
    <property type="match status" value="1"/>
</dbReference>
<dbReference type="GO" id="GO:0031012">
    <property type="term" value="C:extracellular matrix"/>
    <property type="evidence" value="ECO:0007669"/>
    <property type="project" value="TreeGrafter"/>
</dbReference>
<evidence type="ECO:0000313" key="4">
    <source>
        <dbReference type="Proteomes" id="UP000481043"/>
    </source>
</evidence>
<evidence type="ECO:0000259" key="2">
    <source>
        <dbReference type="PROSITE" id="PS50213"/>
    </source>
</evidence>
<gene>
    <name evidence="3" type="ORF">G4D63_18815</name>
</gene>
<dbReference type="PROSITE" id="PS50213">
    <property type="entry name" value="FAS1"/>
    <property type="match status" value="1"/>
</dbReference>
<dbReference type="AlphaFoldDB" id="A0A6M0QBK3"/>
<keyword evidence="1" id="KW-0732">Signal</keyword>
<feature type="chain" id="PRO_5026809984" evidence="1">
    <location>
        <begin position="26"/>
        <end position="164"/>
    </location>
</feature>
<protein>
    <submittedName>
        <fullName evidence="3">Fasciclin domain-containing protein</fullName>
    </submittedName>
</protein>
<dbReference type="PANTHER" id="PTHR10900">
    <property type="entry name" value="PERIOSTIN-RELATED"/>
    <property type="match status" value="1"/>
</dbReference>
<proteinExistence type="predicted"/>
<comment type="caution">
    <text evidence="3">The sequence shown here is derived from an EMBL/GenBank/DDBJ whole genome shotgun (WGS) entry which is preliminary data.</text>
</comment>
<name>A0A6M0QBK3_9BACI</name>
<dbReference type="GO" id="GO:0030198">
    <property type="term" value="P:extracellular matrix organization"/>
    <property type="evidence" value="ECO:0007669"/>
    <property type="project" value="TreeGrafter"/>
</dbReference>
<dbReference type="Pfam" id="PF02469">
    <property type="entry name" value="Fasciclin"/>
    <property type="match status" value="1"/>
</dbReference>
<keyword evidence="4" id="KW-1185">Reference proteome</keyword>
<feature type="signal peptide" evidence="1">
    <location>
        <begin position="1"/>
        <end position="25"/>
    </location>
</feature>
<dbReference type="Gene3D" id="2.30.180.10">
    <property type="entry name" value="FAS1 domain"/>
    <property type="match status" value="1"/>
</dbReference>
<dbReference type="GO" id="GO:0007155">
    <property type="term" value="P:cell adhesion"/>
    <property type="evidence" value="ECO:0007669"/>
    <property type="project" value="TreeGrafter"/>
</dbReference>